<dbReference type="OrthoDB" id="9812701at2"/>
<feature type="transmembrane region" description="Helical" evidence="7">
    <location>
        <begin position="135"/>
        <end position="161"/>
    </location>
</feature>
<dbReference type="InterPro" id="IPR000515">
    <property type="entry name" value="MetI-like"/>
</dbReference>
<keyword evidence="4 7" id="KW-0812">Transmembrane</keyword>
<name>A0A1Y2MYB8_PSEAH</name>
<dbReference type="PANTHER" id="PTHR43386">
    <property type="entry name" value="OLIGOPEPTIDE TRANSPORT SYSTEM PERMEASE PROTEIN APPC"/>
    <property type="match status" value="1"/>
</dbReference>
<dbReference type="CDD" id="cd06261">
    <property type="entry name" value="TM_PBP2"/>
    <property type="match status" value="1"/>
</dbReference>
<sequence length="329" mass="35148">MSAPATPARLRAVPGAIGRFVRAQPLGGIALIVLTLFVLAGLLAPLVAPYDPLEQFRRDILDGPSARFLLGTDDLGRDVLSRSLHGARTSLLIGVVTTAVSLVLGTTIGVISGYAGRGVDIVLQRVMDAVQAIPGIVLLLFIAVILGPSVRNTIIALTVVITPSFNRIARGETLRVREERYVEAARATGAGTGRILSRHILPNIVAPVFTLASLIFAGVIIAESALSFLGIGAPPPTPSWGLMLSEGVRYVERAPWLIVVPAILLSLAVFSLNLLGDALRDHLDPRLQHATFAESRRWWRPRPPARLAPGLARAAEELDATEPTDRRPD</sequence>
<dbReference type="EMBL" id="MIGB01000014">
    <property type="protein sequence ID" value="OSY40182.1"/>
    <property type="molecule type" value="Genomic_DNA"/>
</dbReference>
<dbReference type="SUPFAM" id="SSF161098">
    <property type="entry name" value="MetI-like"/>
    <property type="match status" value="1"/>
</dbReference>
<keyword evidence="5 7" id="KW-1133">Transmembrane helix</keyword>
<reference evidence="10 11" key="1">
    <citation type="submission" date="2016-09" db="EMBL/GenBank/DDBJ databases">
        <title>Pseudonocardia autotrophica DSM535, a candidate organism with high potential of specific P450 cytochromes.</title>
        <authorList>
            <person name="Grumaz C."/>
            <person name="Vainshtein Y."/>
            <person name="Kirstahler P."/>
            <person name="Sohn K."/>
        </authorList>
    </citation>
    <scope>NUCLEOTIDE SEQUENCE [LARGE SCALE GENOMIC DNA]</scope>
    <source>
        <strain evidence="10 11">DSM 535</strain>
    </source>
</reference>
<evidence type="ECO:0000313" key="10">
    <source>
        <dbReference type="EMBL" id="OSY40182.1"/>
    </source>
</evidence>
<feature type="transmembrane region" description="Helical" evidence="7">
    <location>
        <begin position="91"/>
        <end position="115"/>
    </location>
</feature>
<dbReference type="InterPro" id="IPR050366">
    <property type="entry name" value="BP-dependent_transpt_permease"/>
</dbReference>
<dbReference type="PANTHER" id="PTHR43386:SF1">
    <property type="entry name" value="D,D-DIPEPTIDE TRANSPORT SYSTEM PERMEASE PROTEIN DDPC-RELATED"/>
    <property type="match status" value="1"/>
</dbReference>
<feature type="region of interest" description="Disordered" evidence="8">
    <location>
        <begin position="309"/>
        <end position="329"/>
    </location>
</feature>
<protein>
    <submittedName>
        <fullName evidence="10">Glutathione transport system permease protein GsiD</fullName>
    </submittedName>
</protein>
<keyword evidence="3" id="KW-1003">Cell membrane</keyword>
<dbReference type="RefSeq" id="WP_085913229.1">
    <property type="nucleotide sequence ID" value="NZ_AP018920.1"/>
</dbReference>
<evidence type="ECO:0000256" key="8">
    <source>
        <dbReference type="SAM" id="MobiDB-lite"/>
    </source>
</evidence>
<keyword evidence="2 7" id="KW-0813">Transport</keyword>
<evidence type="ECO:0000256" key="6">
    <source>
        <dbReference type="ARBA" id="ARBA00023136"/>
    </source>
</evidence>
<dbReference type="GO" id="GO:0005886">
    <property type="term" value="C:plasma membrane"/>
    <property type="evidence" value="ECO:0007669"/>
    <property type="project" value="UniProtKB-SubCell"/>
</dbReference>
<evidence type="ECO:0000256" key="5">
    <source>
        <dbReference type="ARBA" id="ARBA00022989"/>
    </source>
</evidence>
<dbReference type="GO" id="GO:0055085">
    <property type="term" value="P:transmembrane transport"/>
    <property type="evidence" value="ECO:0007669"/>
    <property type="project" value="InterPro"/>
</dbReference>
<organism evidence="10 11">
    <name type="scientific">Pseudonocardia autotrophica</name>
    <name type="common">Amycolata autotrophica</name>
    <name type="synonym">Nocardia autotrophica</name>
    <dbReference type="NCBI Taxonomy" id="2074"/>
    <lineage>
        <taxon>Bacteria</taxon>
        <taxon>Bacillati</taxon>
        <taxon>Actinomycetota</taxon>
        <taxon>Actinomycetes</taxon>
        <taxon>Pseudonocardiales</taxon>
        <taxon>Pseudonocardiaceae</taxon>
        <taxon>Pseudonocardia</taxon>
    </lineage>
</organism>
<dbReference type="InterPro" id="IPR025966">
    <property type="entry name" value="OppC_N"/>
</dbReference>
<feature type="domain" description="ABC transmembrane type-1" evidence="9">
    <location>
        <begin position="87"/>
        <end position="276"/>
    </location>
</feature>
<evidence type="ECO:0000256" key="7">
    <source>
        <dbReference type="RuleBase" id="RU363032"/>
    </source>
</evidence>
<feature type="transmembrane region" description="Helical" evidence="7">
    <location>
        <begin position="254"/>
        <end position="276"/>
    </location>
</feature>
<dbReference type="PROSITE" id="PS50928">
    <property type="entry name" value="ABC_TM1"/>
    <property type="match status" value="1"/>
</dbReference>
<comment type="caution">
    <text evidence="10">The sequence shown here is derived from an EMBL/GenBank/DDBJ whole genome shotgun (WGS) entry which is preliminary data.</text>
</comment>
<evidence type="ECO:0000256" key="2">
    <source>
        <dbReference type="ARBA" id="ARBA00022448"/>
    </source>
</evidence>
<keyword evidence="6 7" id="KW-0472">Membrane</keyword>
<keyword evidence="11" id="KW-1185">Reference proteome</keyword>
<dbReference type="Gene3D" id="1.10.3720.10">
    <property type="entry name" value="MetI-like"/>
    <property type="match status" value="1"/>
</dbReference>
<comment type="similarity">
    <text evidence="7">Belongs to the binding-protein-dependent transport system permease family.</text>
</comment>
<dbReference type="AlphaFoldDB" id="A0A1Y2MYB8"/>
<feature type="transmembrane region" description="Helical" evidence="7">
    <location>
        <begin position="204"/>
        <end position="234"/>
    </location>
</feature>
<evidence type="ECO:0000256" key="1">
    <source>
        <dbReference type="ARBA" id="ARBA00004651"/>
    </source>
</evidence>
<accession>A0A1Y2MYB8</accession>
<feature type="transmembrane region" description="Helical" evidence="7">
    <location>
        <begin position="28"/>
        <end position="48"/>
    </location>
</feature>
<dbReference type="Pfam" id="PF12911">
    <property type="entry name" value="OppC_N"/>
    <property type="match status" value="1"/>
</dbReference>
<evidence type="ECO:0000313" key="11">
    <source>
        <dbReference type="Proteomes" id="UP000194360"/>
    </source>
</evidence>
<evidence type="ECO:0000256" key="4">
    <source>
        <dbReference type="ARBA" id="ARBA00022692"/>
    </source>
</evidence>
<dbReference type="InterPro" id="IPR035906">
    <property type="entry name" value="MetI-like_sf"/>
</dbReference>
<dbReference type="STRING" id="2074.BG845_03005"/>
<dbReference type="Pfam" id="PF00528">
    <property type="entry name" value="BPD_transp_1"/>
    <property type="match status" value="1"/>
</dbReference>
<proteinExistence type="inferred from homology"/>
<comment type="subcellular location">
    <subcellularLocation>
        <location evidence="1 7">Cell membrane</location>
        <topology evidence="1 7">Multi-pass membrane protein</topology>
    </subcellularLocation>
</comment>
<dbReference type="Proteomes" id="UP000194360">
    <property type="component" value="Unassembled WGS sequence"/>
</dbReference>
<evidence type="ECO:0000256" key="3">
    <source>
        <dbReference type="ARBA" id="ARBA00022475"/>
    </source>
</evidence>
<gene>
    <name evidence="10" type="primary">gsiD_4</name>
    <name evidence="10" type="ORF">BG845_03005</name>
</gene>
<evidence type="ECO:0000259" key="9">
    <source>
        <dbReference type="PROSITE" id="PS50928"/>
    </source>
</evidence>